<dbReference type="AlphaFoldDB" id="A0AAE3XFW9"/>
<dbReference type="PROSITE" id="PS00409">
    <property type="entry name" value="PROKAR_NTER_METHYL"/>
    <property type="match status" value="1"/>
</dbReference>
<dbReference type="SUPFAM" id="SSF54523">
    <property type="entry name" value="Pili subunits"/>
    <property type="match status" value="1"/>
</dbReference>
<keyword evidence="3" id="KW-0574">Periplasm</keyword>
<dbReference type="Proteomes" id="UP001185331">
    <property type="component" value="Unassembled WGS sequence"/>
</dbReference>
<evidence type="ECO:0000313" key="6">
    <source>
        <dbReference type="EMBL" id="MDR6218968.1"/>
    </source>
</evidence>
<dbReference type="InterPro" id="IPR045584">
    <property type="entry name" value="Pilin-like"/>
</dbReference>
<evidence type="ECO:0000313" key="7">
    <source>
        <dbReference type="Proteomes" id="UP001185331"/>
    </source>
</evidence>
<evidence type="ECO:0000256" key="3">
    <source>
        <dbReference type="ARBA" id="ARBA00022764"/>
    </source>
</evidence>
<keyword evidence="5" id="KW-1133">Transmembrane helix</keyword>
<keyword evidence="5" id="KW-0472">Membrane</keyword>
<evidence type="ECO:0000256" key="5">
    <source>
        <dbReference type="SAM" id="Phobius"/>
    </source>
</evidence>
<dbReference type="Gene3D" id="3.30.700.10">
    <property type="entry name" value="Glycoprotein, Type 4 Pilin"/>
    <property type="match status" value="1"/>
</dbReference>
<keyword evidence="5" id="KW-0812">Transmembrane</keyword>
<sequence length="150" mass="15625">MSRFTQGLTLIEVMIALGMLALISAAALTAYLSSAQGNQAAALSTRATQLIAAVAGQVNQHALTLAVGASEVRYYSPASFTTPLSAPTSGSNCALAVDSLNYCVVISNTMQFNPTQGGVNVLSTPAELYTIRACWRKRGALTCAEADTIY</sequence>
<dbReference type="InterPro" id="IPR012902">
    <property type="entry name" value="N_methyl_site"/>
</dbReference>
<dbReference type="GO" id="GO:0042597">
    <property type="term" value="C:periplasmic space"/>
    <property type="evidence" value="ECO:0007669"/>
    <property type="project" value="UniProtKB-SubCell"/>
</dbReference>
<name>A0AAE3XFW9_9DEIO</name>
<reference evidence="6" key="1">
    <citation type="submission" date="2023-07" db="EMBL/GenBank/DDBJ databases">
        <title>Sorghum-associated microbial communities from plants grown in Nebraska, USA.</title>
        <authorList>
            <person name="Schachtman D."/>
        </authorList>
    </citation>
    <scope>NUCLEOTIDE SEQUENCE</scope>
    <source>
        <strain evidence="6">BE330</strain>
    </source>
</reference>
<evidence type="ECO:0000256" key="4">
    <source>
        <dbReference type="ARBA" id="ARBA00023237"/>
    </source>
</evidence>
<feature type="transmembrane region" description="Helical" evidence="5">
    <location>
        <begin position="7"/>
        <end position="32"/>
    </location>
</feature>
<dbReference type="Pfam" id="PF07963">
    <property type="entry name" value="N_methyl"/>
    <property type="match status" value="1"/>
</dbReference>
<dbReference type="NCBIfam" id="TIGR02532">
    <property type="entry name" value="IV_pilin_GFxxxE"/>
    <property type="match status" value="1"/>
</dbReference>
<evidence type="ECO:0000256" key="1">
    <source>
        <dbReference type="ARBA" id="ARBA00004203"/>
    </source>
</evidence>
<dbReference type="EMBL" id="JAVDQK010000005">
    <property type="protein sequence ID" value="MDR6218968.1"/>
    <property type="molecule type" value="Genomic_DNA"/>
</dbReference>
<accession>A0AAE3XFW9</accession>
<comment type="subcellular location">
    <subcellularLocation>
        <location evidence="1">Cell outer membrane</location>
        <topology evidence="1">Single-pass membrane protein</topology>
    </subcellularLocation>
    <subcellularLocation>
        <location evidence="2">Periplasm</location>
    </subcellularLocation>
</comment>
<dbReference type="RefSeq" id="WP_309853873.1">
    <property type="nucleotide sequence ID" value="NZ_JAVDQJ010000004.1"/>
</dbReference>
<protein>
    <submittedName>
        <fullName evidence="6">Prepilin-type N-terminal cleavage/methylation domain-containing protein</fullName>
    </submittedName>
</protein>
<gene>
    <name evidence="6" type="ORF">J2Y00_002565</name>
</gene>
<comment type="caution">
    <text evidence="6">The sequence shown here is derived from an EMBL/GenBank/DDBJ whole genome shotgun (WGS) entry which is preliminary data.</text>
</comment>
<dbReference type="GO" id="GO:0009279">
    <property type="term" value="C:cell outer membrane"/>
    <property type="evidence" value="ECO:0007669"/>
    <property type="project" value="UniProtKB-SubCell"/>
</dbReference>
<organism evidence="6 7">
    <name type="scientific">Deinococcus soli</name>
    <name type="common">ex Cha et al. 2016</name>
    <dbReference type="NCBI Taxonomy" id="1309411"/>
    <lineage>
        <taxon>Bacteria</taxon>
        <taxon>Thermotogati</taxon>
        <taxon>Deinococcota</taxon>
        <taxon>Deinococci</taxon>
        <taxon>Deinococcales</taxon>
        <taxon>Deinococcaceae</taxon>
        <taxon>Deinococcus</taxon>
    </lineage>
</organism>
<evidence type="ECO:0000256" key="2">
    <source>
        <dbReference type="ARBA" id="ARBA00004418"/>
    </source>
</evidence>
<keyword evidence="4" id="KW-0998">Cell outer membrane</keyword>
<proteinExistence type="predicted"/>